<accession>A0AAE1EMN6</accession>
<dbReference type="Proteomes" id="UP001286313">
    <property type="component" value="Unassembled WGS sequence"/>
</dbReference>
<name>A0AAE1EMN6_PETCI</name>
<evidence type="ECO:0000313" key="2">
    <source>
        <dbReference type="EMBL" id="KAK3858042.1"/>
    </source>
</evidence>
<dbReference type="AlphaFoldDB" id="A0AAE1EMN6"/>
<evidence type="ECO:0000256" key="1">
    <source>
        <dbReference type="SAM" id="MobiDB-lite"/>
    </source>
</evidence>
<organism evidence="2 3">
    <name type="scientific">Petrolisthes cinctipes</name>
    <name type="common">Flat porcelain crab</name>
    <dbReference type="NCBI Taxonomy" id="88211"/>
    <lineage>
        <taxon>Eukaryota</taxon>
        <taxon>Metazoa</taxon>
        <taxon>Ecdysozoa</taxon>
        <taxon>Arthropoda</taxon>
        <taxon>Crustacea</taxon>
        <taxon>Multicrustacea</taxon>
        <taxon>Malacostraca</taxon>
        <taxon>Eumalacostraca</taxon>
        <taxon>Eucarida</taxon>
        <taxon>Decapoda</taxon>
        <taxon>Pleocyemata</taxon>
        <taxon>Anomura</taxon>
        <taxon>Galatheoidea</taxon>
        <taxon>Porcellanidae</taxon>
        <taxon>Petrolisthes</taxon>
    </lineage>
</organism>
<dbReference type="EMBL" id="JAWQEG010005431">
    <property type="protein sequence ID" value="KAK3858042.1"/>
    <property type="molecule type" value="Genomic_DNA"/>
</dbReference>
<sequence length="177" mass="19045">MERGESGDSEGVVESKKALRQTGRLDSVAPEGGWHGRGGRQCCHSGWRVGWPRHTENIHSSWHTENIHSSVSDDEDVEEREGTDRLVDSAALEVSLSDDEGVEEREGTDRLVDSAALEVDGLGGGVDSVATVDEDWDGPGRVAEVDGEGLAVTDVDGLVGLKKLDMVVCLAIFFLEM</sequence>
<feature type="region of interest" description="Disordered" evidence="1">
    <location>
        <begin position="65"/>
        <end position="84"/>
    </location>
</feature>
<protein>
    <submittedName>
        <fullName evidence="2">Uncharacterized protein</fullName>
    </submittedName>
</protein>
<feature type="region of interest" description="Disordered" evidence="1">
    <location>
        <begin position="1"/>
        <end position="39"/>
    </location>
</feature>
<evidence type="ECO:0000313" key="3">
    <source>
        <dbReference type="Proteomes" id="UP001286313"/>
    </source>
</evidence>
<gene>
    <name evidence="2" type="ORF">Pcinc_035740</name>
</gene>
<comment type="caution">
    <text evidence="2">The sequence shown here is derived from an EMBL/GenBank/DDBJ whole genome shotgun (WGS) entry which is preliminary data.</text>
</comment>
<proteinExistence type="predicted"/>
<reference evidence="2" key="1">
    <citation type="submission" date="2023-10" db="EMBL/GenBank/DDBJ databases">
        <title>Genome assemblies of two species of porcelain crab, Petrolisthes cinctipes and Petrolisthes manimaculis (Anomura: Porcellanidae).</title>
        <authorList>
            <person name="Angst P."/>
        </authorList>
    </citation>
    <scope>NUCLEOTIDE SEQUENCE</scope>
    <source>
        <strain evidence="2">PB745_01</strain>
        <tissue evidence="2">Gill</tissue>
    </source>
</reference>
<keyword evidence="3" id="KW-1185">Reference proteome</keyword>